<comment type="subcellular location">
    <subcellularLocation>
        <location evidence="3">Secreted</location>
    </subcellularLocation>
</comment>
<comment type="subunit">
    <text evidence="5">Homodimer.</text>
</comment>
<dbReference type="Pfam" id="PF00149">
    <property type="entry name" value="Metallophos"/>
    <property type="match status" value="1"/>
</dbReference>
<dbReference type="Pfam" id="PF17808">
    <property type="entry name" value="fn3_PAP"/>
    <property type="match status" value="1"/>
</dbReference>
<comment type="cofactor">
    <cofactor evidence="2">
        <name>Fe cation</name>
        <dbReference type="ChEBI" id="CHEBI:24875"/>
    </cofactor>
</comment>
<dbReference type="InterPro" id="IPR029052">
    <property type="entry name" value="Metallo-depent_PP-like"/>
</dbReference>
<evidence type="ECO:0000259" key="13">
    <source>
        <dbReference type="Pfam" id="PF16656"/>
    </source>
</evidence>
<dbReference type="EMBL" id="OIVN01005457">
    <property type="protein sequence ID" value="SPD22582.1"/>
    <property type="molecule type" value="Genomic_DNA"/>
</dbReference>
<dbReference type="InterPro" id="IPR008963">
    <property type="entry name" value="Purple_acid_Pase-like_N"/>
</dbReference>
<gene>
    <name evidence="15" type="ORF">FSB_LOCUS50464</name>
</gene>
<dbReference type="PANTHER" id="PTHR45778:SF6">
    <property type="entry name" value="INACTIVE PURPLE ACID PHOSPHATASE 24-RELATED"/>
    <property type="match status" value="1"/>
</dbReference>
<dbReference type="GO" id="GO:0046872">
    <property type="term" value="F:metal ion binding"/>
    <property type="evidence" value="ECO:0007669"/>
    <property type="project" value="InterPro"/>
</dbReference>
<protein>
    <recommendedName>
        <fullName evidence="10">Purple acid phosphatase</fullName>
        <ecNumber evidence="10">3.1.3.2</ecNumber>
    </recommendedName>
</protein>
<dbReference type="InterPro" id="IPR041792">
    <property type="entry name" value="MPP_PAP"/>
</dbReference>
<keyword evidence="6" id="KW-0964">Secreted</keyword>
<comment type="cofactor">
    <cofactor evidence="1">
        <name>Zn(2+)</name>
        <dbReference type="ChEBI" id="CHEBI:29105"/>
    </cofactor>
</comment>
<evidence type="ECO:0000256" key="6">
    <source>
        <dbReference type="ARBA" id="ARBA00022525"/>
    </source>
</evidence>
<dbReference type="Pfam" id="PF14008">
    <property type="entry name" value="Metallophos_C"/>
    <property type="match status" value="1"/>
</dbReference>
<dbReference type="PANTHER" id="PTHR45778">
    <property type="entry name" value="PURPLE ACID PHOSPHATASE-RELATED"/>
    <property type="match status" value="1"/>
</dbReference>
<dbReference type="GO" id="GO:0003993">
    <property type="term" value="F:acid phosphatase activity"/>
    <property type="evidence" value="ECO:0007669"/>
    <property type="project" value="UniProtKB-EC"/>
</dbReference>
<evidence type="ECO:0000256" key="8">
    <source>
        <dbReference type="ARBA" id="ARBA00022833"/>
    </source>
</evidence>
<comment type="similarity">
    <text evidence="4 10">Belongs to the metallophosphoesterase superfamily. Purple acid phosphatase family.</text>
</comment>
<dbReference type="Pfam" id="PF16656">
    <property type="entry name" value="Pur_ac_phosph_N"/>
    <property type="match status" value="1"/>
</dbReference>
<evidence type="ECO:0000256" key="3">
    <source>
        <dbReference type="ARBA" id="ARBA00004613"/>
    </source>
</evidence>
<comment type="catalytic activity">
    <reaction evidence="10">
        <text>a phosphate monoester + H2O = an alcohol + phosphate</text>
        <dbReference type="Rhea" id="RHEA:15017"/>
        <dbReference type="ChEBI" id="CHEBI:15377"/>
        <dbReference type="ChEBI" id="CHEBI:30879"/>
        <dbReference type="ChEBI" id="CHEBI:43474"/>
        <dbReference type="ChEBI" id="CHEBI:67140"/>
        <dbReference type="EC" id="3.1.3.2"/>
    </reaction>
</comment>
<evidence type="ECO:0000256" key="4">
    <source>
        <dbReference type="ARBA" id="ARBA00008723"/>
    </source>
</evidence>
<dbReference type="GO" id="GO:0005576">
    <property type="term" value="C:extracellular region"/>
    <property type="evidence" value="ECO:0007669"/>
    <property type="project" value="UniProtKB-SubCell"/>
</dbReference>
<dbReference type="AlphaFoldDB" id="A0A2N9ICW3"/>
<sequence>MEKTLLLLVLLGFLGLALAHIDGFGEQPLSKIDIHKTTLALSNSASIKAHPSVLGVKGEDIQWVNVSLVSPNPSGDDWVGVFSPAKFNSSTCPPVNDPKEQTPYICTAPIKPKLVAVSNFITFSNPKAPLYPRLAQGKSWNEMTVTWTSGYDIIEAVPFVEWGPKGEAQIRSPAATLTFDRTSMCGSPARTVGWRDPGFIHTSFLKNLWPNSVYTYRMGHRVSNESYIWSKTYSFNSSPYPGQDSLQRVIIFGDMGKAERDGSNEYSSYQPGSLNTTDQLIKDLKNIDIVFHIGDLTYANGYISQWDQFTSQVEPIASTVPYMIASGNHERDWPNSGSFYDTMDSGGECGVLAETMFYVPAENRAKFWYSTDYGMFRFCIADSEHDWREGSEQYKFIEHCFASADRQKQPWLIFAAHRVLGYSSSSYYGLEGSFEEPMGRESLQKLWQKYKVDLGFYGHVHNYERSCPIYQNRCVNPEKSHYSGSLNGTIHVVVGGGGSHLSTFSQAPPNWSLYRDYDYGFVKLTAFNHSSLLFEYKKSNDGKVYDSFTITREYKDVLACVHDSCEATTLAT</sequence>
<keyword evidence="7 10" id="KW-0732">Signal</keyword>
<organism evidence="15">
    <name type="scientific">Fagus sylvatica</name>
    <name type="common">Beechnut</name>
    <dbReference type="NCBI Taxonomy" id="28930"/>
    <lineage>
        <taxon>Eukaryota</taxon>
        <taxon>Viridiplantae</taxon>
        <taxon>Streptophyta</taxon>
        <taxon>Embryophyta</taxon>
        <taxon>Tracheophyta</taxon>
        <taxon>Spermatophyta</taxon>
        <taxon>Magnoliopsida</taxon>
        <taxon>eudicotyledons</taxon>
        <taxon>Gunneridae</taxon>
        <taxon>Pentapetalae</taxon>
        <taxon>rosids</taxon>
        <taxon>fabids</taxon>
        <taxon>Fagales</taxon>
        <taxon>Fagaceae</taxon>
        <taxon>Fagus</taxon>
    </lineage>
</organism>
<dbReference type="InterPro" id="IPR015914">
    <property type="entry name" value="PAPs_N"/>
</dbReference>
<feature type="domain" description="Purple acid phosphatase N-terminal" evidence="13">
    <location>
        <begin position="132"/>
        <end position="236"/>
    </location>
</feature>
<evidence type="ECO:0000259" key="14">
    <source>
        <dbReference type="Pfam" id="PF17808"/>
    </source>
</evidence>
<evidence type="ECO:0000256" key="7">
    <source>
        <dbReference type="ARBA" id="ARBA00022729"/>
    </source>
</evidence>
<evidence type="ECO:0000256" key="5">
    <source>
        <dbReference type="ARBA" id="ARBA00011738"/>
    </source>
</evidence>
<feature type="domain" description="Calcineurin-like phosphoesterase" evidence="11">
    <location>
        <begin position="248"/>
        <end position="463"/>
    </location>
</feature>
<dbReference type="EC" id="3.1.3.2" evidence="10"/>
<evidence type="ECO:0000259" key="12">
    <source>
        <dbReference type="Pfam" id="PF14008"/>
    </source>
</evidence>
<keyword evidence="8" id="KW-0862">Zinc</keyword>
<evidence type="ECO:0000256" key="2">
    <source>
        <dbReference type="ARBA" id="ARBA00001962"/>
    </source>
</evidence>
<dbReference type="SUPFAM" id="SSF56300">
    <property type="entry name" value="Metallo-dependent phosphatases"/>
    <property type="match status" value="1"/>
</dbReference>
<evidence type="ECO:0000313" key="15">
    <source>
        <dbReference type="EMBL" id="SPD22582.1"/>
    </source>
</evidence>
<keyword evidence="10" id="KW-0378">Hydrolase</keyword>
<feature type="signal peptide" evidence="10">
    <location>
        <begin position="1"/>
        <end position="19"/>
    </location>
</feature>
<dbReference type="SUPFAM" id="SSF49363">
    <property type="entry name" value="Purple acid phosphatase, N-terminal domain"/>
    <property type="match status" value="1"/>
</dbReference>
<dbReference type="InterPro" id="IPR025733">
    <property type="entry name" value="PAPs_C"/>
</dbReference>
<accession>A0A2N9ICW3</accession>
<dbReference type="Gene3D" id="3.60.21.10">
    <property type="match status" value="1"/>
</dbReference>
<evidence type="ECO:0000256" key="1">
    <source>
        <dbReference type="ARBA" id="ARBA00001947"/>
    </source>
</evidence>
<keyword evidence="9" id="KW-0325">Glycoprotein</keyword>
<dbReference type="CDD" id="cd00839">
    <property type="entry name" value="MPP_PAPs"/>
    <property type="match status" value="1"/>
</dbReference>
<dbReference type="Gene3D" id="2.60.40.380">
    <property type="entry name" value="Purple acid phosphatase-like, N-terminal"/>
    <property type="match status" value="1"/>
</dbReference>
<dbReference type="InterPro" id="IPR004843">
    <property type="entry name" value="Calcineurin-like_PHP"/>
</dbReference>
<evidence type="ECO:0000256" key="10">
    <source>
        <dbReference type="RuleBase" id="RU361203"/>
    </source>
</evidence>
<evidence type="ECO:0000256" key="9">
    <source>
        <dbReference type="ARBA" id="ARBA00023180"/>
    </source>
</evidence>
<evidence type="ECO:0000259" key="11">
    <source>
        <dbReference type="Pfam" id="PF00149"/>
    </source>
</evidence>
<feature type="chain" id="PRO_5014487965" description="Purple acid phosphatase" evidence="10">
    <location>
        <begin position="20"/>
        <end position="572"/>
    </location>
</feature>
<name>A0A2N9ICW3_FAGSY</name>
<feature type="domain" description="Purple acid phosphatase C-terminal" evidence="12">
    <location>
        <begin position="488"/>
        <end position="547"/>
    </location>
</feature>
<feature type="domain" description="Purple acid phosphatase Fn3-like" evidence="14">
    <location>
        <begin position="47"/>
        <end position="118"/>
    </location>
</feature>
<proteinExistence type="inferred from homology"/>
<dbReference type="InterPro" id="IPR040974">
    <property type="entry name" value="Fn3_PAP"/>
</dbReference>
<reference evidence="15" key="1">
    <citation type="submission" date="2018-02" db="EMBL/GenBank/DDBJ databases">
        <authorList>
            <person name="Cohen D.B."/>
            <person name="Kent A.D."/>
        </authorList>
    </citation>
    <scope>NUCLEOTIDE SEQUENCE</scope>
</reference>